<keyword evidence="18" id="KW-0636">Prenylation</keyword>
<evidence type="ECO:0000256" key="3">
    <source>
        <dbReference type="ARBA" id="ARBA00004555"/>
    </source>
</evidence>
<evidence type="ECO:0000256" key="8">
    <source>
        <dbReference type="ARBA" id="ARBA00022606"/>
    </source>
</evidence>
<dbReference type="GO" id="GO:0005813">
    <property type="term" value="C:centrosome"/>
    <property type="evidence" value="ECO:0007669"/>
    <property type="project" value="UniProtKB-SubCell"/>
</dbReference>
<keyword evidence="12" id="KW-0282">Flagellum</keyword>
<dbReference type="Ensembl" id="ENSPNAT00000075390.1">
    <property type="protein sequence ID" value="ENSPNAP00000071577.1"/>
    <property type="gene ID" value="ENSPNAG00000013298.2"/>
</dbReference>
<evidence type="ECO:0000256" key="1">
    <source>
        <dbReference type="ARBA" id="ARBA00004120"/>
    </source>
</evidence>
<feature type="compositionally biased region" description="Basic and acidic residues" evidence="22">
    <location>
        <begin position="1015"/>
        <end position="1031"/>
    </location>
</feature>
<feature type="compositionally biased region" description="Acidic residues" evidence="22">
    <location>
        <begin position="1223"/>
        <end position="1244"/>
    </location>
</feature>
<evidence type="ECO:0000259" key="23">
    <source>
        <dbReference type="Pfam" id="PF25390"/>
    </source>
</evidence>
<evidence type="ECO:0000313" key="24">
    <source>
        <dbReference type="Ensembl" id="ENSPNAP00000071577.1"/>
    </source>
</evidence>
<feature type="region of interest" description="Disordered" evidence="22">
    <location>
        <begin position="929"/>
        <end position="1613"/>
    </location>
</feature>
<organism evidence="24 25">
    <name type="scientific">Pygocentrus nattereri</name>
    <name type="common">Red-bellied piranha</name>
    <dbReference type="NCBI Taxonomy" id="42514"/>
    <lineage>
        <taxon>Eukaryota</taxon>
        <taxon>Metazoa</taxon>
        <taxon>Chordata</taxon>
        <taxon>Craniata</taxon>
        <taxon>Vertebrata</taxon>
        <taxon>Euteleostomi</taxon>
        <taxon>Actinopterygii</taxon>
        <taxon>Neopterygii</taxon>
        <taxon>Teleostei</taxon>
        <taxon>Ostariophysi</taxon>
        <taxon>Characiformes</taxon>
        <taxon>Characoidei</taxon>
        <taxon>Pygocentrus</taxon>
    </lineage>
</organism>
<feature type="compositionally biased region" description="Acidic residues" evidence="22">
    <location>
        <begin position="1289"/>
        <end position="1553"/>
    </location>
</feature>
<feature type="region of interest" description="Disordered" evidence="22">
    <location>
        <begin position="475"/>
        <end position="536"/>
    </location>
</feature>
<feature type="compositionally biased region" description="Polar residues" evidence="22">
    <location>
        <begin position="1578"/>
        <end position="1593"/>
    </location>
</feature>
<feature type="repeat" description="RCC1" evidence="21">
    <location>
        <begin position="237"/>
        <end position="289"/>
    </location>
</feature>
<feature type="compositionally biased region" description="Acidic residues" evidence="22">
    <location>
        <begin position="1254"/>
        <end position="1281"/>
    </location>
</feature>
<dbReference type="GO" id="GO:0005794">
    <property type="term" value="C:Golgi apparatus"/>
    <property type="evidence" value="ECO:0007669"/>
    <property type="project" value="UniProtKB-SubCell"/>
</dbReference>
<sequence length="1613" mass="177766">MWRLFWLRVARARWTDSAAHKLVNSVAMAGEAGEEIPDSGAVFTFGKSKFADNAPSKFWLKNDVPLKIACGDEHTALITENGKLFMFGSNNWGQLGLGTKASVNKPTCVKALKSEKVKLVACGRTHTLVYTSRGNLYAAGGNNEGQLGLGDYEERASFQLVDFFTKRGPIKMLAAGSNMSAALMQDGKLYVWGDNSEGQIGLGKEAGAVIPQELSVGRRVAWVSCGYYHSAIVTVDGALFTFGERDCGKLGLSTTQLPNHKVPQHVGGISERVLQVACGGGHTVAFTENYLYSFGLGQFGQLGHGTFIFESCLPRVVEHFRKGRVKHITCGENHTAVLTDSGLLYTFGDGRHGKLGLGEENFTNQFKPTLCPRFLKYNVESVTCGGCHMLVLAKPRIKGSEDVILEDDDITEDYLEKSYTELLGETVTQSNLNRSFSARVRRRERERSPEQFGMMFRTLPPLSSGYLSASLPVSSQTLPPRFPPMELHSKRDSSGLQRNGLHHSTGKVMKEQEVDGKSSAVENSEDSESVQDLGETTDLLNLTHVIKMDPGEKSLTLSPVQKKVKVVKMHGKEVGQPAQHPARSTRHKALPTELLRSPSGKSLLGDSPLSRSSYQSSQSWGSDKENALIALKESRPTRLSAESSRAKKETQPMSLADISRAKSLPRTPIHRAGPSKLMEIGGKSKSTKQPKGKTQPSQEELSKPGTKHHSVEMNCPEIDFDTKAVKSRGKAKFTSQGDSGKAGSKTHQESDSKGSKKNCEQKENVVKKNPKEDQAGKEIPREVAAKITQAKHIPVEAKSKISKVKSKPVLVQSKSPDTAESESKSSSKKYDKRDVSTRDISTRNKHHIQVYDPTKKTKPDPSLLLSKGNWNTQKTTKAQSMDTESVANATKSTKSESKLQSDTMRQNLLTGVTSFIQDVRPESPVRLLREVTTSQAQSRATASSSSQSAAQTKSGRPRPNALAGRTLSDASSITHASEAAEERPSKRTAATINVKPKPRPLGEETPKFQSGNEAKLSEEEKSSDRREREGEESGDESGQISQVEEGEEGSREITESEGLIKGGVESSSADDEESKTGDLTNNNESDEEGNYMTTRVSSNNGENKGEGKEVQSETDREQEQSEAESDGESSSVVEKGDEEEMSEINTNEKESEDEEQEEDESRVSEVEEKESSKEFGEEAGSRSEQEEGEEEESEEKESEDEQESAKSENDSEAEEDSSKETESGEEEGEEDDQEESSIPEEQEGSEGKEKSKAEDEEEGDEMESGNESEGEESAAGEEESGGTENDGGEKEEEEKESQEEEDADSKAGEEEETEEEEGEEDEDKGAEDSEAEKEDNEDEGAEENGEEDKEDEEDEGAEEDGEADKEEEDEGAEEDGEADKEDEDLEAEEDGEADKEEDDEGAEEDGEAEKENEEGAEEDSEAEKEQDDEDEGAEEDSEAEKEDEDEAEKEQDDEVEENSEAGTEEGEEAEEDNESENEEEEEEADEGAEEVEKEESGEEHEEEEDEAENEEDEDQEDEEEGEDEREQDDEEAREEEEEREEEAERENEEEEEEEPKKKGKGNKKAPKSKQETKKAKQSSRPQQGSAGRSQSDSDSQEPRQFWDDVLPQYLNLK</sequence>
<feature type="compositionally biased region" description="Basic and acidic residues" evidence="22">
    <location>
        <begin position="1103"/>
        <end position="1119"/>
    </location>
</feature>
<keyword evidence="16" id="KW-0966">Cell projection</keyword>
<evidence type="ECO:0000256" key="19">
    <source>
        <dbReference type="ARBA" id="ARBA00023305"/>
    </source>
</evidence>
<evidence type="ECO:0000313" key="25">
    <source>
        <dbReference type="Proteomes" id="UP001501920"/>
    </source>
</evidence>
<feature type="compositionally biased region" description="Basic and acidic residues" evidence="22">
    <location>
        <begin position="746"/>
        <end position="784"/>
    </location>
</feature>
<evidence type="ECO:0000256" key="5">
    <source>
        <dbReference type="ARBA" id="ARBA00022481"/>
    </source>
</evidence>
<evidence type="ECO:0000256" key="22">
    <source>
        <dbReference type="SAM" id="MobiDB-lite"/>
    </source>
</evidence>
<evidence type="ECO:0000256" key="10">
    <source>
        <dbReference type="ARBA" id="ARBA00022737"/>
    </source>
</evidence>
<evidence type="ECO:0000256" key="7">
    <source>
        <dbReference type="ARBA" id="ARBA00022553"/>
    </source>
</evidence>
<keyword evidence="6" id="KW-0963">Cytoplasm</keyword>
<evidence type="ECO:0000256" key="18">
    <source>
        <dbReference type="ARBA" id="ARBA00023289"/>
    </source>
</evidence>
<evidence type="ECO:0000256" key="14">
    <source>
        <dbReference type="ARBA" id="ARBA00023069"/>
    </source>
</evidence>
<keyword evidence="5" id="KW-0488">Methylation</keyword>
<feature type="compositionally biased region" description="Basic and acidic residues" evidence="22">
    <location>
        <begin position="1161"/>
        <end position="1185"/>
    </location>
</feature>
<comment type="subcellular location">
    <subcellularLocation>
        <location evidence="1">Cytoplasm</location>
        <location evidence="1">Cytoskeleton</location>
        <location evidence="1">Cilium basal body</location>
    </subcellularLocation>
    <subcellularLocation>
        <location evidence="4">Cytoplasm</location>
        <location evidence="4">Cytoskeleton</location>
        <location evidence="4">Flagellum axoneme</location>
    </subcellularLocation>
    <subcellularLocation>
        <location evidence="2">Cytoplasm</location>
        <location evidence="2">Cytoskeleton</location>
        <location evidence="2">Microtubule organizing center</location>
        <location evidence="2">Centrosome</location>
    </subcellularLocation>
    <subcellularLocation>
        <location evidence="3">Golgi apparatus</location>
    </subcellularLocation>
</comment>
<evidence type="ECO:0000256" key="6">
    <source>
        <dbReference type="ARBA" id="ARBA00022490"/>
    </source>
</evidence>
<dbReference type="Pfam" id="PF00415">
    <property type="entry name" value="RCC1"/>
    <property type="match status" value="1"/>
</dbReference>
<keyword evidence="9" id="KW-0344">Guanine-nucleotide releasing factor</keyword>
<keyword evidence="15" id="KW-0206">Cytoskeleton</keyword>
<evidence type="ECO:0000256" key="21">
    <source>
        <dbReference type="PROSITE-ProRule" id="PRU00235"/>
    </source>
</evidence>
<feature type="compositionally biased region" description="Low complexity" evidence="22">
    <location>
        <begin position="932"/>
        <end position="952"/>
    </location>
</feature>
<feature type="compositionally biased region" description="Basic and acidic residues" evidence="22">
    <location>
        <begin position="622"/>
        <end position="636"/>
    </location>
</feature>
<dbReference type="GO" id="GO:0030030">
    <property type="term" value="P:cell projection organization"/>
    <property type="evidence" value="ECO:0007669"/>
    <property type="project" value="UniProtKB-KW"/>
</dbReference>
<evidence type="ECO:0000256" key="11">
    <source>
        <dbReference type="ARBA" id="ARBA00022794"/>
    </source>
</evidence>
<keyword evidence="8" id="KW-0716">Sensory transduction</keyword>
<keyword evidence="25" id="KW-1185">Reference proteome</keyword>
<dbReference type="InterPro" id="IPR058923">
    <property type="entry name" value="RCC1-like_dom"/>
</dbReference>
<dbReference type="SUPFAM" id="SSF50985">
    <property type="entry name" value="RCC1/BLIP-II"/>
    <property type="match status" value="1"/>
</dbReference>
<dbReference type="Proteomes" id="UP001501920">
    <property type="component" value="Chromosome 25"/>
</dbReference>
<protein>
    <recommendedName>
        <fullName evidence="20">X-linked retinitis pigmentosa GTPase regulator</fullName>
    </recommendedName>
</protein>
<dbReference type="PROSITE" id="PS00626">
    <property type="entry name" value="RCC1_2"/>
    <property type="match status" value="2"/>
</dbReference>
<evidence type="ECO:0000256" key="20">
    <source>
        <dbReference type="ARBA" id="ARBA00073293"/>
    </source>
</evidence>
<evidence type="ECO:0000256" key="15">
    <source>
        <dbReference type="ARBA" id="ARBA00023212"/>
    </source>
</evidence>
<feature type="repeat" description="RCC1" evidence="21">
    <location>
        <begin position="134"/>
        <end position="186"/>
    </location>
</feature>
<feature type="compositionally biased region" description="Basic residues" evidence="22">
    <location>
        <begin position="1557"/>
        <end position="1567"/>
    </location>
</feature>
<feature type="repeat" description="RCC1" evidence="21">
    <location>
        <begin position="289"/>
        <end position="341"/>
    </location>
</feature>
<dbReference type="PROSITE" id="PS50012">
    <property type="entry name" value="RCC1_3"/>
    <property type="match status" value="7"/>
</dbReference>
<feature type="repeat" description="RCC1" evidence="21">
    <location>
        <begin position="40"/>
        <end position="81"/>
    </location>
</feature>
<keyword evidence="17" id="KW-0449">Lipoprotein</keyword>
<dbReference type="Gene3D" id="2.130.10.30">
    <property type="entry name" value="Regulator of chromosome condensation 1/beta-lactamase-inhibitor protein II"/>
    <property type="match status" value="1"/>
</dbReference>
<dbReference type="InterPro" id="IPR000408">
    <property type="entry name" value="Reg_chr_condens"/>
</dbReference>
<keyword evidence="14" id="KW-0969">Cilium</keyword>
<evidence type="ECO:0000256" key="12">
    <source>
        <dbReference type="ARBA" id="ARBA00022846"/>
    </source>
</evidence>
<keyword evidence="7" id="KW-0597">Phosphoprotein</keyword>
<keyword evidence="13" id="KW-0333">Golgi apparatus</keyword>
<feature type="compositionally biased region" description="Acidic residues" evidence="22">
    <location>
        <begin position="1150"/>
        <end position="1160"/>
    </location>
</feature>
<dbReference type="GO" id="GO:0005085">
    <property type="term" value="F:guanyl-nucleotide exchange factor activity"/>
    <property type="evidence" value="ECO:0007669"/>
    <property type="project" value="UniProtKB-KW"/>
</dbReference>
<evidence type="ECO:0000256" key="13">
    <source>
        <dbReference type="ARBA" id="ARBA00023034"/>
    </source>
</evidence>
<feature type="domain" description="RCC1-like" evidence="23">
    <location>
        <begin position="167"/>
        <end position="393"/>
    </location>
</feature>
<evidence type="ECO:0000256" key="17">
    <source>
        <dbReference type="ARBA" id="ARBA00023288"/>
    </source>
</evidence>
<dbReference type="InterPro" id="IPR051709">
    <property type="entry name" value="Ub-ligase/GTPase-reg"/>
</dbReference>
<accession>A0AAR2LAA0</accession>
<name>A0AAR2LAA0_PYGNA</name>
<evidence type="ECO:0000256" key="9">
    <source>
        <dbReference type="ARBA" id="ARBA00022658"/>
    </source>
</evidence>
<feature type="compositionally biased region" description="Polar residues" evidence="22">
    <location>
        <begin position="868"/>
        <end position="892"/>
    </location>
</feature>
<reference evidence="24 25" key="1">
    <citation type="submission" date="2020-10" db="EMBL/GenBank/DDBJ databases">
        <title>Pygocentrus nattereri (red-bellied piranha) genome, fPygNat1, primary haplotype.</title>
        <authorList>
            <person name="Myers G."/>
            <person name="Meyer A."/>
            <person name="Karagic N."/>
            <person name="Pippel M."/>
            <person name="Winkler S."/>
            <person name="Tracey A."/>
            <person name="Wood J."/>
            <person name="Formenti G."/>
            <person name="Howe K."/>
            <person name="Fedrigo O."/>
            <person name="Jarvis E.D."/>
        </authorList>
    </citation>
    <scope>NUCLEOTIDE SEQUENCE [LARGE SCALE GENOMIC DNA]</scope>
</reference>
<feature type="repeat" description="RCC1" evidence="21">
    <location>
        <begin position="187"/>
        <end position="236"/>
    </location>
</feature>
<keyword evidence="11" id="KW-0970">Cilium biogenesis/degradation</keyword>
<evidence type="ECO:0000256" key="16">
    <source>
        <dbReference type="ARBA" id="ARBA00023273"/>
    </source>
</evidence>
<keyword evidence="19" id="KW-0844">Vision</keyword>
<dbReference type="PANTHER" id="PTHR45622:SF75">
    <property type="entry name" value="X-LINKED RETINITIS PIGMENTOSA GTPASE REGULATOR"/>
    <property type="match status" value="1"/>
</dbReference>
<feature type="repeat" description="RCC1" evidence="21">
    <location>
        <begin position="342"/>
        <end position="395"/>
    </location>
</feature>
<dbReference type="InterPro" id="IPR009091">
    <property type="entry name" value="RCC1/BLIP-II"/>
</dbReference>
<dbReference type="Pfam" id="PF25390">
    <property type="entry name" value="WD40_RLD"/>
    <property type="match status" value="1"/>
</dbReference>
<feature type="compositionally biased region" description="Acidic residues" evidence="22">
    <location>
        <begin position="1186"/>
        <end position="1202"/>
    </location>
</feature>
<feature type="compositionally biased region" description="Low complexity" evidence="22">
    <location>
        <begin position="607"/>
        <end position="621"/>
    </location>
</feature>
<feature type="compositionally biased region" description="Basic and acidic residues" evidence="22">
    <location>
        <begin position="821"/>
        <end position="842"/>
    </location>
</feature>
<feature type="compositionally biased region" description="Polar residues" evidence="22">
    <location>
        <begin position="1091"/>
        <end position="1102"/>
    </location>
</feature>
<keyword evidence="10" id="KW-0677">Repeat</keyword>
<reference evidence="24" key="3">
    <citation type="submission" date="2025-09" db="UniProtKB">
        <authorList>
            <consortium name="Ensembl"/>
        </authorList>
    </citation>
    <scope>IDENTIFICATION</scope>
</reference>
<dbReference type="PRINTS" id="PR00633">
    <property type="entry name" value="RCCNDNSATION"/>
</dbReference>
<dbReference type="FunFam" id="2.130.10.30:FF:000013">
    <property type="entry name" value="Retinitis pigmentosa GTPase regulator isoform 1"/>
    <property type="match status" value="1"/>
</dbReference>
<feature type="region of interest" description="Disordered" evidence="22">
    <location>
        <begin position="572"/>
        <end position="905"/>
    </location>
</feature>
<evidence type="ECO:0000256" key="2">
    <source>
        <dbReference type="ARBA" id="ARBA00004300"/>
    </source>
</evidence>
<feature type="repeat" description="RCC1" evidence="21">
    <location>
        <begin position="82"/>
        <end position="133"/>
    </location>
</feature>
<dbReference type="GeneTree" id="ENSGT00940000159616"/>
<reference evidence="24" key="2">
    <citation type="submission" date="2025-08" db="UniProtKB">
        <authorList>
            <consortium name="Ensembl"/>
        </authorList>
    </citation>
    <scope>IDENTIFICATION</scope>
</reference>
<dbReference type="GO" id="GO:0005929">
    <property type="term" value="C:cilium"/>
    <property type="evidence" value="ECO:0007669"/>
    <property type="project" value="UniProtKB-ARBA"/>
</dbReference>
<evidence type="ECO:0000256" key="4">
    <source>
        <dbReference type="ARBA" id="ARBA00004611"/>
    </source>
</evidence>
<dbReference type="PANTHER" id="PTHR45622">
    <property type="entry name" value="UBIQUITIN-PROTEIN LIGASE E3A-RELATED"/>
    <property type="match status" value="1"/>
</dbReference>
<proteinExistence type="predicted"/>
<dbReference type="GO" id="GO:0007601">
    <property type="term" value="P:visual perception"/>
    <property type="evidence" value="ECO:0007669"/>
    <property type="project" value="UniProtKB-KW"/>
</dbReference>